<dbReference type="EnsemblPlants" id="KQK98271">
    <property type="protein sequence ID" value="KQK98271"/>
    <property type="gene ID" value="SETIT_013057mg"/>
</dbReference>
<dbReference type="InParanoid" id="K3YFN9"/>
<dbReference type="EMBL" id="AGNK02004445">
    <property type="status" value="NOT_ANNOTATED_CDS"/>
    <property type="molecule type" value="Genomic_DNA"/>
</dbReference>
<evidence type="ECO:0000313" key="1">
    <source>
        <dbReference type="EnsemblPlants" id="KQK98271"/>
    </source>
</evidence>
<dbReference type="AlphaFoldDB" id="K3YFN9"/>
<organism evidence="1 2">
    <name type="scientific">Setaria italica</name>
    <name type="common">Foxtail millet</name>
    <name type="synonym">Panicum italicum</name>
    <dbReference type="NCBI Taxonomy" id="4555"/>
    <lineage>
        <taxon>Eukaryota</taxon>
        <taxon>Viridiplantae</taxon>
        <taxon>Streptophyta</taxon>
        <taxon>Embryophyta</taxon>
        <taxon>Tracheophyta</taxon>
        <taxon>Spermatophyta</taxon>
        <taxon>Magnoliopsida</taxon>
        <taxon>Liliopsida</taxon>
        <taxon>Poales</taxon>
        <taxon>Poaceae</taxon>
        <taxon>PACMAD clade</taxon>
        <taxon>Panicoideae</taxon>
        <taxon>Panicodae</taxon>
        <taxon>Paniceae</taxon>
        <taxon>Cenchrinae</taxon>
        <taxon>Setaria</taxon>
    </lineage>
</organism>
<reference evidence="1" key="2">
    <citation type="submission" date="2018-08" db="UniProtKB">
        <authorList>
            <consortium name="EnsemblPlants"/>
        </authorList>
    </citation>
    <scope>IDENTIFICATION</scope>
    <source>
        <strain evidence="1">Yugu1</strain>
    </source>
</reference>
<accession>K3YFN9</accession>
<keyword evidence="2" id="KW-1185">Reference proteome</keyword>
<sequence length="42" mass="4945">MHIIYLPVVHLSPISSVQRKQLLWWTGGCWKEQQHAARHLPV</sequence>
<dbReference type="HOGENOM" id="CLU_3261484_0_0_1"/>
<protein>
    <submittedName>
        <fullName evidence="1">Uncharacterized protein</fullName>
    </submittedName>
</protein>
<reference evidence="2" key="1">
    <citation type="journal article" date="2012" name="Nat. Biotechnol.">
        <title>Reference genome sequence of the model plant Setaria.</title>
        <authorList>
            <person name="Bennetzen J.L."/>
            <person name="Schmutz J."/>
            <person name="Wang H."/>
            <person name="Percifield R."/>
            <person name="Hawkins J."/>
            <person name="Pontaroli A.C."/>
            <person name="Estep M."/>
            <person name="Feng L."/>
            <person name="Vaughn J.N."/>
            <person name="Grimwood J."/>
            <person name="Jenkins J."/>
            <person name="Barry K."/>
            <person name="Lindquist E."/>
            <person name="Hellsten U."/>
            <person name="Deshpande S."/>
            <person name="Wang X."/>
            <person name="Wu X."/>
            <person name="Mitros T."/>
            <person name="Triplett J."/>
            <person name="Yang X."/>
            <person name="Ye C.Y."/>
            <person name="Mauro-Herrera M."/>
            <person name="Wang L."/>
            <person name="Li P."/>
            <person name="Sharma M."/>
            <person name="Sharma R."/>
            <person name="Ronald P.C."/>
            <person name="Panaud O."/>
            <person name="Kellogg E.A."/>
            <person name="Brutnell T.P."/>
            <person name="Doust A.N."/>
            <person name="Tuskan G.A."/>
            <person name="Rokhsar D."/>
            <person name="Devos K.M."/>
        </authorList>
    </citation>
    <scope>NUCLEOTIDE SEQUENCE [LARGE SCALE GENOMIC DNA]</scope>
    <source>
        <strain evidence="2">cv. Yugu1</strain>
    </source>
</reference>
<name>K3YFN9_SETIT</name>
<dbReference type="Proteomes" id="UP000004995">
    <property type="component" value="Unassembled WGS sequence"/>
</dbReference>
<evidence type="ECO:0000313" key="2">
    <source>
        <dbReference type="Proteomes" id="UP000004995"/>
    </source>
</evidence>
<dbReference type="Gramene" id="KQK98271">
    <property type="protein sequence ID" value="KQK98271"/>
    <property type="gene ID" value="SETIT_013057mg"/>
</dbReference>
<proteinExistence type="predicted"/>